<dbReference type="PANTHER" id="PTHR34352:SF1">
    <property type="entry name" value="PROTEIN YHFA"/>
    <property type="match status" value="1"/>
</dbReference>
<gene>
    <name evidence="1" type="ORF">DK846_05495</name>
</gene>
<sequence length="163" mass="17677">MNDSVSKIVECTIDEDKMSENDVQITLTQVDDLCFEATTVSGNKFFVEASAGFGGTGNNPSPLAHFLGALGGCTLIKTKLELVKKGVNCESVSVQLIGTQREIPPHVFETIHLSFTLKGKLEEKVVFETIKEVISLNCPVAVMIGKAVPLTWDYKIVGQNDES</sequence>
<organism evidence="1 2">
    <name type="scientific">Methanospirillum lacunae</name>
    <dbReference type="NCBI Taxonomy" id="668570"/>
    <lineage>
        <taxon>Archaea</taxon>
        <taxon>Methanobacteriati</taxon>
        <taxon>Methanobacteriota</taxon>
        <taxon>Stenosarchaea group</taxon>
        <taxon>Methanomicrobia</taxon>
        <taxon>Methanomicrobiales</taxon>
        <taxon>Methanospirillaceae</taxon>
        <taxon>Methanospirillum</taxon>
    </lineage>
</organism>
<dbReference type="InterPro" id="IPR003718">
    <property type="entry name" value="OsmC/Ohr_fam"/>
</dbReference>
<evidence type="ECO:0008006" key="3">
    <source>
        <dbReference type="Google" id="ProtNLM"/>
    </source>
</evidence>
<keyword evidence="2" id="KW-1185">Reference proteome</keyword>
<comment type="caution">
    <text evidence="1">The sequence shown here is derived from an EMBL/GenBank/DDBJ whole genome shotgun (WGS) entry which is preliminary data.</text>
</comment>
<evidence type="ECO:0000313" key="1">
    <source>
        <dbReference type="EMBL" id="PWR73038.1"/>
    </source>
</evidence>
<dbReference type="InterPro" id="IPR015946">
    <property type="entry name" value="KH_dom-like_a/b"/>
</dbReference>
<accession>A0A2V2N962</accession>
<name>A0A2V2N962_9EURY</name>
<dbReference type="EMBL" id="QGMY01000004">
    <property type="protein sequence ID" value="PWR73038.1"/>
    <property type="molecule type" value="Genomic_DNA"/>
</dbReference>
<dbReference type="Gene3D" id="3.30.300.20">
    <property type="match status" value="1"/>
</dbReference>
<protein>
    <recommendedName>
        <fullName evidence="3">Osmotically inducible protein OsmC</fullName>
    </recommendedName>
</protein>
<dbReference type="SUPFAM" id="SSF82784">
    <property type="entry name" value="OsmC-like"/>
    <property type="match status" value="1"/>
</dbReference>
<evidence type="ECO:0000313" key="2">
    <source>
        <dbReference type="Proteomes" id="UP000245657"/>
    </source>
</evidence>
<reference evidence="1 2" key="1">
    <citation type="submission" date="2018-05" db="EMBL/GenBank/DDBJ databases">
        <title>Draft genome of Methanospirillum lacunae Ki8-1.</title>
        <authorList>
            <person name="Dueholm M.S."/>
            <person name="Nielsen P.H."/>
            <person name="Bakmann L.F."/>
            <person name="Otzen D.E."/>
        </authorList>
    </citation>
    <scope>NUCLEOTIDE SEQUENCE [LARGE SCALE GENOMIC DNA]</scope>
    <source>
        <strain evidence="1 2">Ki8-1</strain>
    </source>
</reference>
<dbReference type="PANTHER" id="PTHR34352">
    <property type="entry name" value="PROTEIN YHFA"/>
    <property type="match status" value="1"/>
</dbReference>
<dbReference type="InterPro" id="IPR036102">
    <property type="entry name" value="OsmC/Ohrsf"/>
</dbReference>
<dbReference type="Pfam" id="PF02566">
    <property type="entry name" value="OsmC"/>
    <property type="match status" value="1"/>
</dbReference>
<proteinExistence type="predicted"/>
<dbReference type="AlphaFoldDB" id="A0A2V2N962"/>
<dbReference type="Proteomes" id="UP000245657">
    <property type="component" value="Unassembled WGS sequence"/>
</dbReference>